<keyword evidence="2" id="KW-1185">Reference proteome</keyword>
<dbReference type="Proteomes" id="UP000729290">
    <property type="component" value="Unassembled WGS sequence"/>
</dbReference>
<organism evidence="1 2">
    <name type="scientific">Anaerotignum lactatifermentans</name>
    <dbReference type="NCBI Taxonomy" id="160404"/>
    <lineage>
        <taxon>Bacteria</taxon>
        <taxon>Bacillati</taxon>
        <taxon>Bacillota</taxon>
        <taxon>Clostridia</taxon>
        <taxon>Lachnospirales</taxon>
        <taxon>Anaerotignaceae</taxon>
        <taxon>Anaerotignum</taxon>
    </lineage>
</organism>
<proteinExistence type="predicted"/>
<sequence>MAREKKEYRVTVSYCEKTPEEAERLRHQITDVLYEKKMLSLQRQKEKEAAQ</sequence>
<evidence type="ECO:0000313" key="2">
    <source>
        <dbReference type="Proteomes" id="UP000729290"/>
    </source>
</evidence>
<dbReference type="RefSeq" id="WP_205132741.1">
    <property type="nucleotide sequence ID" value="NZ_JACSNT010000002.1"/>
</dbReference>
<evidence type="ECO:0000313" key="1">
    <source>
        <dbReference type="EMBL" id="MBM6877908.1"/>
    </source>
</evidence>
<protein>
    <submittedName>
        <fullName evidence="1">Uncharacterized protein</fullName>
    </submittedName>
</protein>
<reference evidence="1 2" key="1">
    <citation type="journal article" date="2021" name="Sci. Rep.">
        <title>The distribution of antibiotic resistance genes in chicken gut microbiota commensals.</title>
        <authorList>
            <person name="Juricova H."/>
            <person name="Matiasovicova J."/>
            <person name="Kubasova T."/>
            <person name="Cejkova D."/>
            <person name="Rychlik I."/>
        </authorList>
    </citation>
    <scope>NUCLEOTIDE SEQUENCE [LARGE SCALE GENOMIC DNA]</scope>
    <source>
        <strain evidence="1 2">An431b</strain>
    </source>
</reference>
<dbReference type="EMBL" id="JACSNV010000008">
    <property type="protein sequence ID" value="MBM6877908.1"/>
    <property type="molecule type" value="Genomic_DNA"/>
</dbReference>
<name>A0ABS2GAV8_9FIRM</name>
<comment type="caution">
    <text evidence="1">The sequence shown here is derived from an EMBL/GenBank/DDBJ whole genome shotgun (WGS) entry which is preliminary data.</text>
</comment>
<gene>
    <name evidence="1" type="ORF">H9X83_07005</name>
</gene>
<accession>A0ABS2GAV8</accession>